<dbReference type="CDD" id="cd00093">
    <property type="entry name" value="HTH_XRE"/>
    <property type="match status" value="1"/>
</dbReference>
<reference evidence="2 3" key="1">
    <citation type="submission" date="2017-08" db="EMBL/GenBank/DDBJ databases">
        <authorList>
            <person name="de Groot N.N."/>
        </authorList>
    </citation>
    <scope>NUCLEOTIDE SEQUENCE [LARGE SCALE GENOMIC DNA]</scope>
    <source>
        <strain evidence="2 3">JC85</strain>
    </source>
</reference>
<dbReference type="Proteomes" id="UP000219167">
    <property type="component" value="Unassembled WGS sequence"/>
</dbReference>
<dbReference type="Pfam" id="PF01381">
    <property type="entry name" value="HTH_3"/>
    <property type="match status" value="1"/>
</dbReference>
<gene>
    <name evidence="2" type="ORF">SAMN05892877_11317</name>
</gene>
<dbReference type="AlphaFoldDB" id="A0A285US62"/>
<dbReference type="RefSeq" id="WP_176526820.1">
    <property type="nucleotide sequence ID" value="NZ_OBQD01000013.1"/>
</dbReference>
<keyword evidence="3" id="KW-1185">Reference proteome</keyword>
<organism evidence="2 3">
    <name type="scientific">Rhizobium subbaraonis</name>
    <dbReference type="NCBI Taxonomy" id="908946"/>
    <lineage>
        <taxon>Bacteria</taxon>
        <taxon>Pseudomonadati</taxon>
        <taxon>Pseudomonadota</taxon>
        <taxon>Alphaproteobacteria</taxon>
        <taxon>Hyphomicrobiales</taxon>
        <taxon>Rhizobiaceae</taxon>
        <taxon>Rhizobium/Agrobacterium group</taxon>
        <taxon>Rhizobium</taxon>
    </lineage>
</organism>
<protein>
    <submittedName>
        <fullName evidence="2">Transcriptional regulator with XRE-family HTH domain</fullName>
    </submittedName>
</protein>
<evidence type="ECO:0000313" key="3">
    <source>
        <dbReference type="Proteomes" id="UP000219167"/>
    </source>
</evidence>
<sequence length="140" mass="15065">MGETGDLSGSGLPSGVDIHVGYRIRTLRLAQGMSQHDLGQLLSVSAEQIQAYETGANRVSASQLMRLSEIFGTEPTSFFEGLVGPSISMPSKQLDDLDPVAFSTTAESIAVVKAFIRITNPELRRLIIGLIETLADKDDE</sequence>
<dbReference type="Gene3D" id="1.10.260.40">
    <property type="entry name" value="lambda repressor-like DNA-binding domains"/>
    <property type="match status" value="1"/>
</dbReference>
<dbReference type="SMART" id="SM00530">
    <property type="entry name" value="HTH_XRE"/>
    <property type="match status" value="1"/>
</dbReference>
<proteinExistence type="predicted"/>
<feature type="domain" description="HTH cro/C1-type" evidence="1">
    <location>
        <begin position="24"/>
        <end position="78"/>
    </location>
</feature>
<evidence type="ECO:0000259" key="1">
    <source>
        <dbReference type="PROSITE" id="PS50943"/>
    </source>
</evidence>
<dbReference type="InterPro" id="IPR001387">
    <property type="entry name" value="Cro/C1-type_HTH"/>
</dbReference>
<dbReference type="PROSITE" id="PS50943">
    <property type="entry name" value="HTH_CROC1"/>
    <property type="match status" value="1"/>
</dbReference>
<dbReference type="SUPFAM" id="SSF47413">
    <property type="entry name" value="lambda repressor-like DNA-binding domains"/>
    <property type="match status" value="1"/>
</dbReference>
<dbReference type="GO" id="GO:0003677">
    <property type="term" value="F:DNA binding"/>
    <property type="evidence" value="ECO:0007669"/>
    <property type="project" value="InterPro"/>
</dbReference>
<name>A0A285US62_9HYPH</name>
<accession>A0A285US62</accession>
<dbReference type="EMBL" id="OBQD01000013">
    <property type="protein sequence ID" value="SOC44613.1"/>
    <property type="molecule type" value="Genomic_DNA"/>
</dbReference>
<dbReference type="InterPro" id="IPR010982">
    <property type="entry name" value="Lambda_DNA-bd_dom_sf"/>
</dbReference>
<evidence type="ECO:0000313" key="2">
    <source>
        <dbReference type="EMBL" id="SOC44613.1"/>
    </source>
</evidence>